<dbReference type="PANTHER" id="PTHR30429:SF3">
    <property type="entry name" value="LIPOPROTEIN"/>
    <property type="match status" value="1"/>
</dbReference>
<keyword evidence="4" id="KW-0472">Membrane</keyword>
<sequence length="315" mass="34571">MKVVPRVTLVLFPRGGRAFFVFSRQKSAIKGESHMSIKSFAKKVTLTTLAAFSLFGAALPASAATKVTVSSIGSDYDVWKFIAESEEAKKAGLEIEVKEIDGGLPLNKSVADGIVDANAFQSLGYLDAFNKESDNALVPIGTTYIEPMGIYSKKYKKIEEVKEGAVVALADNPANTTRALRLLESAGLIKLKPDFDDGVGTPDDVIENPKKLEFKLIDDTTAVRVLDDVDLGNTIALEGGLNVLKDAIYKEEINDSTKSRINVIAVKKGREKDENLLKLVELYHTPKVQEFIKEKFEGTKVEVKKDIKDVWKEAE</sequence>
<accession>W1Q4W9</accession>
<keyword evidence="6 7" id="KW-0449">Lipoprotein</keyword>
<dbReference type="SUPFAM" id="SSF53850">
    <property type="entry name" value="Periplasmic binding protein-like II"/>
    <property type="match status" value="1"/>
</dbReference>
<dbReference type="HOGENOM" id="CLU_067080_1_2_9"/>
<evidence type="ECO:0000256" key="5">
    <source>
        <dbReference type="ARBA" id="ARBA00023139"/>
    </source>
</evidence>
<reference evidence="7" key="1">
    <citation type="submission" date="2013-06" db="EMBL/GenBank/DDBJ databases">
        <authorList>
            <person name="Weinstock G."/>
            <person name="Sodergren E."/>
            <person name="Clifton S."/>
            <person name="Fulton L."/>
            <person name="Fulton B."/>
            <person name="Courtney L."/>
            <person name="Fronick C."/>
            <person name="Harrison M."/>
            <person name="Strong C."/>
            <person name="Farmer C."/>
            <person name="Delahaunty K."/>
            <person name="Markovic C."/>
            <person name="Hall O."/>
            <person name="Minx P."/>
            <person name="Tomlinson C."/>
            <person name="Mitreva M."/>
            <person name="Nelson J."/>
            <person name="Hou S."/>
            <person name="Wollam A."/>
            <person name="Pepin K.H."/>
            <person name="Johnson M."/>
            <person name="Bhonagiri V."/>
            <person name="Nash W.E."/>
            <person name="Warren W."/>
            <person name="Chinwalla A."/>
            <person name="Mardis E.R."/>
            <person name="Wilson R.K."/>
        </authorList>
    </citation>
    <scope>NUCLEOTIDE SEQUENCE [LARGE SCALE GENOMIC DNA]</scope>
    <source>
        <strain evidence="7">ATCC 49176</strain>
    </source>
</reference>
<keyword evidence="8" id="KW-1185">Reference proteome</keyword>
<comment type="subcellular location">
    <subcellularLocation>
        <location evidence="1">Membrane</location>
        <topology evidence="1">Lipid-anchor</topology>
    </subcellularLocation>
</comment>
<dbReference type="eggNOG" id="COG1464">
    <property type="taxonomic scope" value="Bacteria"/>
</dbReference>
<dbReference type="Proteomes" id="UP000019050">
    <property type="component" value="Unassembled WGS sequence"/>
</dbReference>
<keyword evidence="3" id="KW-0732">Signal</keyword>
<evidence type="ECO:0000256" key="1">
    <source>
        <dbReference type="ARBA" id="ARBA00004635"/>
    </source>
</evidence>
<comment type="caution">
    <text evidence="7">The sequence shown here is derived from an EMBL/GenBank/DDBJ whole genome shotgun (WGS) entry which is preliminary data.</text>
</comment>
<dbReference type="GO" id="GO:0016020">
    <property type="term" value="C:membrane"/>
    <property type="evidence" value="ECO:0007669"/>
    <property type="project" value="UniProtKB-SubCell"/>
</dbReference>
<dbReference type="InterPro" id="IPR004872">
    <property type="entry name" value="Lipoprotein_NlpA"/>
</dbReference>
<dbReference type="PANTHER" id="PTHR30429">
    <property type="entry name" value="D-METHIONINE-BINDING LIPOPROTEIN METQ"/>
    <property type="match status" value="1"/>
</dbReference>
<protein>
    <submittedName>
        <fullName evidence="7">NLPA lipoprotein</fullName>
    </submittedName>
</protein>
<gene>
    <name evidence="7" type="ORF">GCWU000182_000367</name>
</gene>
<evidence type="ECO:0000256" key="4">
    <source>
        <dbReference type="ARBA" id="ARBA00023136"/>
    </source>
</evidence>
<keyword evidence="5" id="KW-0564">Palmitate</keyword>
<evidence type="ECO:0000313" key="8">
    <source>
        <dbReference type="Proteomes" id="UP000019050"/>
    </source>
</evidence>
<proteinExistence type="inferred from homology"/>
<organism evidence="7 8">
    <name type="scientific">Abiotrophia defectiva ATCC 49176</name>
    <dbReference type="NCBI Taxonomy" id="592010"/>
    <lineage>
        <taxon>Bacteria</taxon>
        <taxon>Bacillati</taxon>
        <taxon>Bacillota</taxon>
        <taxon>Bacilli</taxon>
        <taxon>Lactobacillales</taxon>
        <taxon>Aerococcaceae</taxon>
        <taxon>Abiotrophia</taxon>
    </lineage>
</organism>
<dbReference type="EMBL" id="ACIN03000002">
    <property type="protein sequence ID" value="ESK66300.1"/>
    <property type="molecule type" value="Genomic_DNA"/>
</dbReference>
<evidence type="ECO:0000313" key="7">
    <source>
        <dbReference type="EMBL" id="ESK66300.1"/>
    </source>
</evidence>
<dbReference type="STRING" id="592010.GCWU000182_000367"/>
<comment type="similarity">
    <text evidence="2">Belongs to the NlpA lipoprotein family.</text>
</comment>
<dbReference type="Gene3D" id="3.40.190.10">
    <property type="entry name" value="Periplasmic binding protein-like II"/>
    <property type="match status" value="2"/>
</dbReference>
<dbReference type="Pfam" id="PF03180">
    <property type="entry name" value="Lipoprotein_9"/>
    <property type="match status" value="1"/>
</dbReference>
<evidence type="ECO:0000256" key="6">
    <source>
        <dbReference type="ARBA" id="ARBA00023288"/>
    </source>
</evidence>
<dbReference type="AlphaFoldDB" id="W1Q4W9"/>
<name>W1Q4W9_ABIDE</name>
<evidence type="ECO:0000256" key="2">
    <source>
        <dbReference type="ARBA" id="ARBA00008973"/>
    </source>
</evidence>
<evidence type="ECO:0000256" key="3">
    <source>
        <dbReference type="ARBA" id="ARBA00022729"/>
    </source>
</evidence>